<dbReference type="SUPFAM" id="SSF53271">
    <property type="entry name" value="PRTase-like"/>
    <property type="match status" value="1"/>
</dbReference>
<accession>A0A831RKI7</accession>
<comment type="caution">
    <text evidence="4">The sequence shown here is derived from an EMBL/GenBank/DDBJ whole genome shotgun (WGS) entry which is preliminary data.</text>
</comment>
<evidence type="ECO:0000256" key="1">
    <source>
        <dbReference type="ARBA" id="ARBA00022676"/>
    </source>
</evidence>
<dbReference type="Pfam" id="PF00156">
    <property type="entry name" value="Pribosyltran"/>
    <property type="match status" value="1"/>
</dbReference>
<keyword evidence="2" id="KW-0808">Transferase</keyword>
<dbReference type="CDD" id="cd06223">
    <property type="entry name" value="PRTases_typeI"/>
    <property type="match status" value="1"/>
</dbReference>
<dbReference type="PANTHER" id="PTHR43363:SF1">
    <property type="entry name" value="HYPOXANTHINE-GUANINE PHOSPHORIBOSYLTRANSFERASE"/>
    <property type="match status" value="1"/>
</dbReference>
<dbReference type="InterPro" id="IPR000836">
    <property type="entry name" value="PRTase_dom"/>
</dbReference>
<evidence type="ECO:0000313" key="4">
    <source>
        <dbReference type="EMBL" id="HEB95098.1"/>
    </source>
</evidence>
<dbReference type="PANTHER" id="PTHR43363">
    <property type="entry name" value="HYPOXANTHINE PHOSPHORIBOSYLTRANSFERASE"/>
    <property type="match status" value="1"/>
</dbReference>
<reference evidence="4" key="1">
    <citation type="journal article" date="2020" name="mSystems">
        <title>Genome- and Community-Level Interaction Insights into Carbon Utilization and Element Cycling Functions of Hydrothermarchaeota in Hydrothermal Sediment.</title>
        <authorList>
            <person name="Zhou Z."/>
            <person name="Liu Y."/>
            <person name="Xu W."/>
            <person name="Pan J."/>
            <person name="Luo Z.H."/>
            <person name="Li M."/>
        </authorList>
    </citation>
    <scope>NUCLEOTIDE SEQUENCE [LARGE SCALE GENOMIC DNA]</scope>
    <source>
        <strain evidence="4">HyVt-443</strain>
    </source>
</reference>
<dbReference type="GO" id="GO:0016757">
    <property type="term" value="F:glycosyltransferase activity"/>
    <property type="evidence" value="ECO:0007669"/>
    <property type="project" value="UniProtKB-KW"/>
</dbReference>
<keyword evidence="1 4" id="KW-0328">Glycosyltransferase</keyword>
<gene>
    <name evidence="4" type="ORF">ENI96_01545</name>
</gene>
<proteinExistence type="predicted"/>
<evidence type="ECO:0000259" key="3">
    <source>
        <dbReference type="Pfam" id="PF00156"/>
    </source>
</evidence>
<sequence>MQRAMESSGDAGAAAPVCYRKAVRGEPMKTEKSNDGAGPRCEAVSWIRFHRLARDLAFRIRDSGFRPDLILAISRGGYPPARIISDYLDIFDLVGIKVEHYHGTRKERLVRIPYPLTIPIDGRRLLLVDDVSDSGDTFEAVMHHLASQGTPAVIRSATLHHKSSSRFTPDYYAEKVSDWHWIVYPWAMVEDLTSLLRRMEPRPETVEQFAAALLRRHDLRLPRQALADVLDLERERAATRTPP</sequence>
<dbReference type="InterPro" id="IPR029057">
    <property type="entry name" value="PRTase-like"/>
</dbReference>
<name>A0A831RKI7_9GAMM</name>
<dbReference type="Proteomes" id="UP000886251">
    <property type="component" value="Unassembled WGS sequence"/>
</dbReference>
<dbReference type="Gene3D" id="3.40.50.2020">
    <property type="match status" value="1"/>
</dbReference>
<organism evidence="4">
    <name type="scientific">Sedimenticola thiotaurini</name>
    <dbReference type="NCBI Taxonomy" id="1543721"/>
    <lineage>
        <taxon>Bacteria</taxon>
        <taxon>Pseudomonadati</taxon>
        <taxon>Pseudomonadota</taxon>
        <taxon>Gammaproteobacteria</taxon>
        <taxon>Chromatiales</taxon>
        <taxon>Sedimenticolaceae</taxon>
        <taxon>Sedimenticola</taxon>
    </lineage>
</organism>
<dbReference type="AlphaFoldDB" id="A0A831RKI7"/>
<evidence type="ECO:0000256" key="2">
    <source>
        <dbReference type="ARBA" id="ARBA00022679"/>
    </source>
</evidence>
<feature type="domain" description="Phosphoribosyltransferase" evidence="3">
    <location>
        <begin position="50"/>
        <end position="184"/>
    </location>
</feature>
<dbReference type="EMBL" id="DRKP01000018">
    <property type="protein sequence ID" value="HEB95098.1"/>
    <property type="molecule type" value="Genomic_DNA"/>
</dbReference>
<protein>
    <submittedName>
        <fullName evidence="4">Phosphoribosyltransferase</fullName>
    </submittedName>
</protein>